<protein>
    <submittedName>
        <fullName evidence="1">Uncharacterized protein</fullName>
    </submittedName>
</protein>
<accession>A0A382A0E1</accession>
<proteinExistence type="predicted"/>
<dbReference type="AlphaFoldDB" id="A0A382A0E1"/>
<name>A0A382A0E1_9ZZZZ</name>
<reference evidence="1" key="1">
    <citation type="submission" date="2018-05" db="EMBL/GenBank/DDBJ databases">
        <authorList>
            <person name="Lanie J.A."/>
            <person name="Ng W.-L."/>
            <person name="Kazmierczak K.M."/>
            <person name="Andrzejewski T.M."/>
            <person name="Davidsen T.M."/>
            <person name="Wayne K.J."/>
            <person name="Tettelin H."/>
            <person name="Glass J.I."/>
            <person name="Rusch D."/>
            <person name="Podicherti R."/>
            <person name="Tsui H.-C.T."/>
            <person name="Winkler M.E."/>
        </authorList>
    </citation>
    <scope>NUCLEOTIDE SEQUENCE</scope>
</reference>
<evidence type="ECO:0000313" key="1">
    <source>
        <dbReference type="EMBL" id="SVA94547.1"/>
    </source>
</evidence>
<organism evidence="1">
    <name type="scientific">marine metagenome</name>
    <dbReference type="NCBI Taxonomy" id="408172"/>
    <lineage>
        <taxon>unclassified sequences</taxon>
        <taxon>metagenomes</taxon>
        <taxon>ecological metagenomes</taxon>
    </lineage>
</organism>
<sequence>MQLYALFRLVFTTTTLQKSLILLHRVSHRLIMQKARGHAYQAKLGLALPQLVGHYGFRFYFTSLPGNFSPFLHSTFSLSVARSYLALGDGPPRFPQVWLSRGTREQNPGSKFSFAHRTITFYGEPIPEFLS</sequence>
<dbReference type="EMBL" id="UINC01023256">
    <property type="protein sequence ID" value="SVA94547.1"/>
    <property type="molecule type" value="Genomic_DNA"/>
</dbReference>
<gene>
    <name evidence="1" type="ORF">METZ01_LOCUS147401</name>
</gene>